<dbReference type="Proteomes" id="UP001501638">
    <property type="component" value="Unassembled WGS sequence"/>
</dbReference>
<proteinExistence type="predicted"/>
<name>A0ABN3K3I2_9ACTN</name>
<feature type="region of interest" description="Disordered" evidence="1">
    <location>
        <begin position="1494"/>
        <end position="1513"/>
    </location>
</feature>
<dbReference type="NCBIfam" id="NF041492">
    <property type="entry name" value="MobF"/>
    <property type="match status" value="1"/>
</dbReference>
<sequence length="1576" mass="168147">MTAQGITAASYRYYRRSIAAGDGAAGGRPTVSSAVPGVPPGIWHGRAARTLGLAGEVTEAQMRALFGLGLHPNAEEIAAGELAASASMRRAMAAAKLGPALPRLAESSPLEQEIDRVLDHATERLCRPLTKAEKQALRRQTAAAAFEAEYHRRPADGAELDRFLAARTGVRRHARTGYDLTFSSEELSLLFALGDAAVREVVLEVLAQARAETIRWLEEHALAVRTGAGGAAQHRARPGLLATVYLHYTSRAGDPMLHEHVVISPRVQGPDGRWRNLDSRLLLRETVAASELFNQRALELICARLELATEAVETTPGRRPVMRLVGIDPRLRAVFARRSTAVRAAAENLIADYRRRHGRDPDLPARVRLQGRAALTTRPAKPAARSLDDLLADWRRRAIAATDPATVANLLPAARAAAARLRPTTPRPEGERDGEGQVDVAAAAEQVLAAVAARRTTFRRRHVLAEARRHLMRTLRGATAAPGSAEAITDAALASADCLDLTPPDLHPPHPDLARPDGSSVHRPIGSTTYTTRTLLAAEQRLAGAARTGAVPPVARRVFRRVAATHPGPLDTGQKALAASFALSDRLLVAGLGPAGAGKTTAMRLVAAAVDAAGGRLIPLAPSARAAQVLGEDLGRPAHTLHAWLHHRRTAAGGGETDPAFRLGRGDVVLVDEAGMAGTRQLDGVLADAAAAGAVVRLLGDVHQLAAVEAGGALRLIARAGGAVELDRLHRFATPGEADASLVLRDGQDPAEAFAWYRRKGRIVAGTHEAMCDAVFAAWAHDTAAGRTALMTAAEAATVAALNARAQAHRLAAGELDPDRAVVLRSGVRAYVGDVLVTRRNRRRLTVRGGKDFVKNGDTWTLETILPGGDALVRHTRHRGRIRLAADYLAAHTELGYASTVHRAQGMTVDASHALATPAATRESVYVQLTRGARTNRLYLALDAGTALDQTLRTIAARRRAHLSATETIAAAHHEATAPGRLAAEFTHAAEHATTARLTGVLERALGPEQAAALLAADAHPALIRALAQAERAGLDPARLLKQATAGRGLTDADDPAAVLTWRIRARLTDAADAAQTAVRSGLAHMPPARLRTLDRLAKAHRAAARAALWAAEAAAAHLPTPVTTRDGETHPAWLDRPLGPLTAAELAAQTTAAWAAARAAQAASTPLSPAARATLAALHRETALRRALPRQDRAREDHQREQAVGTERSLSAVRRSIADHRATTAARLTSARAALAHADAVAARVAARVAAELRLRDRLPDHPPHRPDHRGEVPDWVADRHALVHPDTPEHWRAHLAERHRLLAAALVDRGHALAADPPAWAHPLGPPPPPTGPRRRAAWAHTCALLELWRTRHARTGVPGLGPRPTDADQAAAWDDLAARIRALRGRRRPTPHPPPPDAPATVVLHAALAHLDTPPSSGPLPDHPALRDPYAVAPLHPAARAARTARAALAATLAGEDLPETWMEEITPPEDDETEHRTYLRLLTAVGDYRRRHHHAGPDPLGPRPSGTAGEEWDHLVDALDLYTRARIERRLERLRERTTAARAATAPPAPLSNPALHPDPHQLAPAPRSPTR</sequence>
<dbReference type="InterPro" id="IPR014862">
    <property type="entry name" value="TrwC"/>
</dbReference>
<dbReference type="Gene3D" id="2.30.30.940">
    <property type="match status" value="1"/>
</dbReference>
<feature type="domain" description="TrwC relaxase" evidence="2">
    <location>
        <begin position="9"/>
        <end position="399"/>
    </location>
</feature>
<accession>A0ABN3K3I2</accession>
<keyword evidence="4" id="KW-1185">Reference proteome</keyword>
<organism evidence="3 4">
    <name type="scientific">Streptomyces macrosporus</name>
    <dbReference type="NCBI Taxonomy" id="44032"/>
    <lineage>
        <taxon>Bacteria</taxon>
        <taxon>Bacillati</taxon>
        <taxon>Actinomycetota</taxon>
        <taxon>Actinomycetes</taxon>
        <taxon>Kitasatosporales</taxon>
        <taxon>Streptomycetaceae</taxon>
        <taxon>Streptomyces</taxon>
    </lineage>
</organism>
<dbReference type="EMBL" id="BAAASZ010000025">
    <property type="protein sequence ID" value="GAA2447771.1"/>
    <property type="molecule type" value="Genomic_DNA"/>
</dbReference>
<evidence type="ECO:0000256" key="1">
    <source>
        <dbReference type="SAM" id="MobiDB-lite"/>
    </source>
</evidence>
<reference evidence="3 4" key="1">
    <citation type="journal article" date="2019" name="Int. J. Syst. Evol. Microbiol.">
        <title>The Global Catalogue of Microorganisms (GCM) 10K type strain sequencing project: providing services to taxonomists for standard genome sequencing and annotation.</title>
        <authorList>
            <consortium name="The Broad Institute Genomics Platform"/>
            <consortium name="The Broad Institute Genome Sequencing Center for Infectious Disease"/>
            <person name="Wu L."/>
            <person name="Ma J."/>
        </authorList>
    </citation>
    <scope>NUCLEOTIDE SEQUENCE [LARGE SCALE GENOMIC DNA]</scope>
    <source>
        <strain evidence="3 4">JCM 6305</strain>
    </source>
</reference>
<dbReference type="CDD" id="cd18809">
    <property type="entry name" value="SF1_C_RecD"/>
    <property type="match status" value="1"/>
</dbReference>
<dbReference type="Gene3D" id="3.40.50.300">
    <property type="entry name" value="P-loop containing nucleotide triphosphate hydrolases"/>
    <property type="match status" value="2"/>
</dbReference>
<dbReference type="SUPFAM" id="SSF55464">
    <property type="entry name" value="Origin of replication-binding domain, RBD-like"/>
    <property type="match status" value="1"/>
</dbReference>
<dbReference type="InterPro" id="IPR027417">
    <property type="entry name" value="P-loop_NTPase"/>
</dbReference>
<feature type="compositionally biased region" description="Basic and acidic residues" evidence="1">
    <location>
        <begin position="1189"/>
        <end position="1202"/>
    </location>
</feature>
<evidence type="ECO:0000313" key="3">
    <source>
        <dbReference type="EMBL" id="GAA2447771.1"/>
    </source>
</evidence>
<evidence type="ECO:0000313" key="4">
    <source>
        <dbReference type="Proteomes" id="UP001501638"/>
    </source>
</evidence>
<gene>
    <name evidence="3" type="ORF">GCM10010405_33980</name>
</gene>
<feature type="region of interest" description="Disordered" evidence="1">
    <location>
        <begin position="1542"/>
        <end position="1576"/>
    </location>
</feature>
<dbReference type="Pfam" id="PF13604">
    <property type="entry name" value="AAA_30"/>
    <property type="match status" value="1"/>
</dbReference>
<protein>
    <recommendedName>
        <fullName evidence="2">TrwC relaxase domain-containing protein</fullName>
    </recommendedName>
</protein>
<dbReference type="SUPFAM" id="SSF52540">
    <property type="entry name" value="P-loop containing nucleoside triphosphate hydrolases"/>
    <property type="match status" value="2"/>
</dbReference>
<feature type="region of interest" description="Disordered" evidence="1">
    <location>
        <begin position="1189"/>
        <end position="1211"/>
    </location>
</feature>
<dbReference type="Pfam" id="PF08751">
    <property type="entry name" value="TrwC"/>
    <property type="match status" value="1"/>
</dbReference>
<evidence type="ECO:0000259" key="2">
    <source>
        <dbReference type="Pfam" id="PF08751"/>
    </source>
</evidence>
<comment type="caution">
    <text evidence="3">The sequence shown here is derived from an EMBL/GenBank/DDBJ whole genome shotgun (WGS) entry which is preliminary data.</text>
</comment>